<proteinExistence type="predicted"/>
<feature type="region of interest" description="Disordered" evidence="1">
    <location>
        <begin position="387"/>
        <end position="534"/>
    </location>
</feature>
<evidence type="ECO:0000313" key="3">
    <source>
        <dbReference type="Proteomes" id="UP000308133"/>
    </source>
</evidence>
<organism evidence="2 3">
    <name type="scientific">Elsinoe australis</name>
    <dbReference type="NCBI Taxonomy" id="40998"/>
    <lineage>
        <taxon>Eukaryota</taxon>
        <taxon>Fungi</taxon>
        <taxon>Dikarya</taxon>
        <taxon>Ascomycota</taxon>
        <taxon>Pezizomycotina</taxon>
        <taxon>Dothideomycetes</taxon>
        <taxon>Dothideomycetidae</taxon>
        <taxon>Myriangiales</taxon>
        <taxon>Elsinoaceae</taxon>
        <taxon>Elsinoe</taxon>
    </lineage>
</organism>
<sequence length="556" mass="61414">MSFPIRTKDKGSSWNSRYDDVFDNYIDVNTLDSNNLWPDTGPSISSFDELFEDLHDSSSQRTHSSVTSDIKLLTEPHPSFQVADDFWTKTLRSLESTESKPLPSSQPLLAKTALSLNDRQHFDCFEFPSPPYATNPLPQIEGSRGRTRTGAQQGSIKRTRNPSGVRKSLRHAKSTPNMMNASRYRPDLEDLLRNSQKAPPPVPVIDKKWNSRHPPSPPTSTETDDPFMPAPGINYELSGSEPFPPSQNFVNPFVASSSTMHTPLASPPIDNYFSHPSSGIWNNNFNDHAVAFNACALDTYSPFQERSKSFTDLDVPTPPSFNPWTKANSTPPPPLTLNASALRNVASQAVMSAPPLKPGQFGFGFPSSYNAPGIMRQNATLVSDANISPRTSAFPNPTMNFSLPYRSQQTQSPQRHERTHQAIRPAHVRATSEVPIQQGDDLSSRRTRSSSRPRSSRHHRRTKSGPGQGTVEAAVPRTPRRREAGRSGQLGGFVNFTPSDSQKLLTGVAPSGSSKTKARREKEAHEKRRKLSQAAVKAVREGDLDALREAGLVVEE</sequence>
<gene>
    <name evidence="2" type="ORF">C1H76_4577</name>
</gene>
<feature type="region of interest" description="Disordered" evidence="1">
    <location>
        <begin position="127"/>
        <end position="227"/>
    </location>
</feature>
<dbReference type="AlphaFoldDB" id="A0A4U7B7K2"/>
<dbReference type="EMBL" id="PTQR01000054">
    <property type="protein sequence ID" value="TKX23507.1"/>
    <property type="molecule type" value="Genomic_DNA"/>
</dbReference>
<accession>A0A4U7B7K2</accession>
<reference evidence="2 3" key="1">
    <citation type="submission" date="2018-02" db="EMBL/GenBank/DDBJ databases">
        <title>Draft genome sequences of Elsinoe sp., causing black scab on jojoba.</title>
        <authorList>
            <person name="Stodart B."/>
            <person name="Jeffress S."/>
            <person name="Ash G."/>
            <person name="Arun Chinnappa K."/>
        </authorList>
    </citation>
    <scope>NUCLEOTIDE SEQUENCE [LARGE SCALE GENOMIC DNA]</scope>
    <source>
        <strain evidence="2 3">Hillstone_2</strain>
    </source>
</reference>
<comment type="caution">
    <text evidence="2">The sequence shown here is derived from an EMBL/GenBank/DDBJ whole genome shotgun (WGS) entry which is preliminary data.</text>
</comment>
<evidence type="ECO:0000313" key="2">
    <source>
        <dbReference type="EMBL" id="TKX23507.1"/>
    </source>
</evidence>
<feature type="compositionally biased region" description="Basic residues" evidence="1">
    <location>
        <begin position="445"/>
        <end position="463"/>
    </location>
</feature>
<evidence type="ECO:0000256" key="1">
    <source>
        <dbReference type="SAM" id="MobiDB-lite"/>
    </source>
</evidence>
<dbReference type="Proteomes" id="UP000308133">
    <property type="component" value="Unassembled WGS sequence"/>
</dbReference>
<protein>
    <submittedName>
        <fullName evidence="2">Uncharacterized protein</fullName>
    </submittedName>
</protein>
<name>A0A4U7B7K2_9PEZI</name>
<feature type="compositionally biased region" description="Polar residues" evidence="1">
    <location>
        <begin position="387"/>
        <end position="413"/>
    </location>
</feature>